<dbReference type="Pfam" id="PF07626">
    <property type="entry name" value="PSD3"/>
    <property type="match status" value="1"/>
</dbReference>
<evidence type="ECO:0000313" key="7">
    <source>
        <dbReference type="EMBL" id="QDV30502.1"/>
    </source>
</evidence>
<evidence type="ECO:0000259" key="5">
    <source>
        <dbReference type="Pfam" id="PF07631"/>
    </source>
</evidence>
<keyword evidence="1" id="KW-0732">Signal</keyword>
<dbReference type="EMBL" id="CP036299">
    <property type="protein sequence ID" value="QDV30502.1"/>
    <property type="molecule type" value="Genomic_DNA"/>
</dbReference>
<dbReference type="Pfam" id="PF07624">
    <property type="entry name" value="PSD2"/>
    <property type="match status" value="1"/>
</dbReference>
<dbReference type="KEGG" id="peh:Spb1_24360"/>
<evidence type="ECO:0008006" key="9">
    <source>
        <dbReference type="Google" id="ProtNLM"/>
    </source>
</evidence>
<feature type="domain" description="DUF1585" evidence="2">
    <location>
        <begin position="551"/>
        <end position="624"/>
    </location>
</feature>
<dbReference type="Pfam" id="PF07627">
    <property type="entry name" value="PSCyt3"/>
    <property type="match status" value="1"/>
</dbReference>
<evidence type="ECO:0000259" key="2">
    <source>
        <dbReference type="Pfam" id="PF07624"/>
    </source>
</evidence>
<dbReference type="InterPro" id="IPR013036">
    <property type="entry name" value="DUF1587"/>
</dbReference>
<dbReference type="AlphaFoldDB" id="A0A518GPF1"/>
<feature type="signal peptide" evidence="1">
    <location>
        <begin position="1"/>
        <end position="20"/>
    </location>
</feature>
<feature type="chain" id="PRO_5021764422" description="Planctomycete cytochrome C" evidence="1">
    <location>
        <begin position="21"/>
        <end position="630"/>
    </location>
</feature>
<dbReference type="SUPFAM" id="SSF46626">
    <property type="entry name" value="Cytochrome c"/>
    <property type="match status" value="1"/>
</dbReference>
<dbReference type="InterPro" id="IPR013043">
    <property type="entry name" value="DUF1595"/>
</dbReference>
<evidence type="ECO:0000259" key="6">
    <source>
        <dbReference type="Pfam" id="PF07637"/>
    </source>
</evidence>
<proteinExistence type="predicted"/>
<dbReference type="Proteomes" id="UP000315349">
    <property type="component" value="Chromosome"/>
</dbReference>
<dbReference type="GO" id="GO:0020037">
    <property type="term" value="F:heme binding"/>
    <property type="evidence" value="ECO:0007669"/>
    <property type="project" value="InterPro"/>
</dbReference>
<dbReference type="OrthoDB" id="175242at2"/>
<gene>
    <name evidence="7" type="ORF">Spb1_24360</name>
</gene>
<evidence type="ECO:0000313" key="8">
    <source>
        <dbReference type="Proteomes" id="UP000315349"/>
    </source>
</evidence>
<protein>
    <recommendedName>
        <fullName evidence="9">Planctomycete cytochrome C</fullName>
    </recommendedName>
</protein>
<evidence type="ECO:0000259" key="3">
    <source>
        <dbReference type="Pfam" id="PF07626"/>
    </source>
</evidence>
<dbReference type="InterPro" id="IPR013039">
    <property type="entry name" value="DUF1588"/>
</dbReference>
<evidence type="ECO:0000259" key="4">
    <source>
        <dbReference type="Pfam" id="PF07627"/>
    </source>
</evidence>
<feature type="domain" description="DUF1592" evidence="5">
    <location>
        <begin position="292"/>
        <end position="419"/>
    </location>
</feature>
<dbReference type="Pfam" id="PF07637">
    <property type="entry name" value="PSD5"/>
    <property type="match status" value="1"/>
</dbReference>
<name>A0A518GPF1_9PLAN</name>
<keyword evidence="8" id="KW-1185">Reference proteome</keyword>
<dbReference type="RefSeq" id="WP_145299963.1">
    <property type="nucleotide sequence ID" value="NZ_CP036299.1"/>
</dbReference>
<sequence length="630" mass="70111" precursor="true">MKTVLLGISFVLLLNSICWAQPDVQGFDEAAHRENARTTFKEKVAPFVKKYCISCHGGYAQAGVNLQSALDSPESATSFLHWKKAVANVKVRDMPPEDAGEIPTDEERQQFVEWLGTLKYLAEPDPGPFVIRRLSKVEFGTTLQHLYGVSPSIADSLPDEVVGEGYLNSVSPLQTELFLDIANKVIAEVVAPDGQPPTKMQIHYFGHAPTDEGSFRSAARQVARKLARDAYRRPPTESELEVLAGIFDLGRENQLSYTASLALMWKAVLVSPQFLFITPADKVDSNAKIVPLDDYQLASRLSYLLWSAPPDTELSALAEQGELRKPEVLRAQVERLLKHERSRALFDSFGAQWLGVTGLQSQAFDPAVFPQMTAELRKAMLDEVRLFFDSIVQENQSVSRLVDNDYTFLNAPLAPLYGLERSVSGATMQRVKLENPNRGGILGMPAILAATSLPNRTSPVKRGVWVLEQVLGERVPPPPPNVPELEDQKQEIREGLTLRQRTELHKTDPNCANCHKVLDPIGFGLENFDAIGRWREKDEGASIDSAGELPSGESFSTPADLKRILATRESDLARNLTQRLMAFALGRQLEGYDEVVIDQLMDKIAGDDYRVRTIITEVTTSYLFTHQKVR</sequence>
<feature type="domain" description="DUF1595" evidence="6">
    <location>
        <begin position="219"/>
        <end position="277"/>
    </location>
</feature>
<evidence type="ECO:0000256" key="1">
    <source>
        <dbReference type="SAM" id="SignalP"/>
    </source>
</evidence>
<organism evidence="7 8">
    <name type="scientific">Planctopirus ephydatiae</name>
    <dbReference type="NCBI Taxonomy" id="2528019"/>
    <lineage>
        <taxon>Bacteria</taxon>
        <taxon>Pseudomonadati</taxon>
        <taxon>Planctomycetota</taxon>
        <taxon>Planctomycetia</taxon>
        <taxon>Planctomycetales</taxon>
        <taxon>Planctomycetaceae</taxon>
        <taxon>Planctopirus</taxon>
    </lineage>
</organism>
<reference evidence="7 8" key="1">
    <citation type="submission" date="2019-02" db="EMBL/GenBank/DDBJ databases">
        <title>Deep-cultivation of Planctomycetes and their phenomic and genomic characterization uncovers novel biology.</title>
        <authorList>
            <person name="Wiegand S."/>
            <person name="Jogler M."/>
            <person name="Boedeker C."/>
            <person name="Pinto D."/>
            <person name="Vollmers J."/>
            <person name="Rivas-Marin E."/>
            <person name="Kohn T."/>
            <person name="Peeters S.H."/>
            <person name="Heuer A."/>
            <person name="Rast P."/>
            <person name="Oberbeckmann S."/>
            <person name="Bunk B."/>
            <person name="Jeske O."/>
            <person name="Meyerdierks A."/>
            <person name="Storesund J.E."/>
            <person name="Kallscheuer N."/>
            <person name="Luecker S."/>
            <person name="Lage O.M."/>
            <person name="Pohl T."/>
            <person name="Merkel B.J."/>
            <person name="Hornburger P."/>
            <person name="Mueller R.-W."/>
            <person name="Bruemmer F."/>
            <person name="Labrenz M."/>
            <person name="Spormann A.M."/>
            <person name="Op den Camp H."/>
            <person name="Overmann J."/>
            <person name="Amann R."/>
            <person name="Jetten M.S.M."/>
            <person name="Mascher T."/>
            <person name="Medema M.H."/>
            <person name="Devos D.P."/>
            <person name="Kaster A.-K."/>
            <person name="Ovreas L."/>
            <person name="Rohde M."/>
            <person name="Galperin M.Y."/>
            <person name="Jogler C."/>
        </authorList>
    </citation>
    <scope>NUCLEOTIDE SEQUENCE [LARGE SCALE GENOMIC DNA]</scope>
    <source>
        <strain evidence="7 8">Spb1</strain>
    </source>
</reference>
<dbReference type="InterPro" id="IPR036909">
    <property type="entry name" value="Cyt_c-like_dom_sf"/>
</dbReference>
<dbReference type="InterPro" id="IPR013042">
    <property type="entry name" value="DUF1592"/>
</dbReference>
<feature type="domain" description="DUF1587" evidence="3">
    <location>
        <begin position="132"/>
        <end position="190"/>
    </location>
</feature>
<accession>A0A518GPF1</accession>
<dbReference type="Pfam" id="PF07631">
    <property type="entry name" value="PSD4"/>
    <property type="match status" value="1"/>
</dbReference>
<feature type="domain" description="DUF1588" evidence="4">
    <location>
        <begin position="438"/>
        <end position="538"/>
    </location>
</feature>
<dbReference type="InterPro" id="IPR011478">
    <property type="entry name" value="DUF1585"/>
</dbReference>
<dbReference type="GO" id="GO:0009055">
    <property type="term" value="F:electron transfer activity"/>
    <property type="evidence" value="ECO:0007669"/>
    <property type="project" value="InterPro"/>
</dbReference>